<evidence type="ECO:0000256" key="1">
    <source>
        <dbReference type="SAM" id="SignalP"/>
    </source>
</evidence>
<organism evidence="2 3">
    <name type="scientific">Clytia hemisphaerica</name>
    <dbReference type="NCBI Taxonomy" id="252671"/>
    <lineage>
        <taxon>Eukaryota</taxon>
        <taxon>Metazoa</taxon>
        <taxon>Cnidaria</taxon>
        <taxon>Hydrozoa</taxon>
        <taxon>Hydroidolina</taxon>
        <taxon>Leptothecata</taxon>
        <taxon>Obeliida</taxon>
        <taxon>Clytiidae</taxon>
        <taxon>Clytia</taxon>
    </lineage>
</organism>
<dbReference type="AlphaFoldDB" id="A0A7M5XFF6"/>
<dbReference type="Proteomes" id="UP000594262">
    <property type="component" value="Unplaced"/>
</dbReference>
<name>A0A7M5XFF6_9CNID</name>
<evidence type="ECO:0000313" key="2">
    <source>
        <dbReference type="EnsemblMetazoa" id="CLYHEMP022589.1"/>
    </source>
</evidence>
<sequence>MMASSWSTLFVFLSIMLMMSETNRYQSSPYSGYPVRRSYRGFYHHTGCRMKKITLNLTHSLCSKPNVLTWYGCEGYCHSKSTAQYTPSMGDIEGIDNRCKCCKATAFIHLSIHVCAHPRSQMMVPVPMGCTCQPCHDFYKK</sequence>
<keyword evidence="1" id="KW-0732">Signal</keyword>
<keyword evidence="3" id="KW-1185">Reference proteome</keyword>
<evidence type="ECO:0000313" key="3">
    <source>
        <dbReference type="Proteomes" id="UP000594262"/>
    </source>
</evidence>
<reference evidence="2" key="1">
    <citation type="submission" date="2021-01" db="UniProtKB">
        <authorList>
            <consortium name="EnsemblMetazoa"/>
        </authorList>
    </citation>
    <scope>IDENTIFICATION</scope>
</reference>
<dbReference type="EnsemblMetazoa" id="CLYHEMT022589.1">
    <property type="protein sequence ID" value="CLYHEMP022589.1"/>
    <property type="gene ID" value="CLYHEMG022589"/>
</dbReference>
<feature type="signal peptide" evidence="1">
    <location>
        <begin position="1"/>
        <end position="22"/>
    </location>
</feature>
<proteinExistence type="predicted"/>
<dbReference type="InterPro" id="IPR029034">
    <property type="entry name" value="Cystine-knot_cytokine"/>
</dbReference>
<dbReference type="Gene3D" id="2.10.90.10">
    <property type="entry name" value="Cystine-knot cytokines"/>
    <property type="match status" value="1"/>
</dbReference>
<feature type="chain" id="PRO_5029676212" evidence="1">
    <location>
        <begin position="23"/>
        <end position="141"/>
    </location>
</feature>
<protein>
    <submittedName>
        <fullName evidence="2">Uncharacterized protein</fullName>
    </submittedName>
</protein>
<accession>A0A7M5XFF6</accession>